<evidence type="ECO:0000256" key="2">
    <source>
        <dbReference type="ARBA" id="ARBA00006143"/>
    </source>
</evidence>
<keyword evidence="9" id="KW-1185">Reference proteome</keyword>
<name>A0A1U9K7B1_9BACL</name>
<keyword evidence="4 6" id="KW-1133">Transmembrane helix</keyword>
<dbReference type="EMBL" id="CP019699">
    <property type="protein sequence ID" value="AQS55947.1"/>
    <property type="molecule type" value="Genomic_DNA"/>
</dbReference>
<dbReference type="AlphaFoldDB" id="A0A1U9K7B1"/>
<dbReference type="Pfam" id="PF02683">
    <property type="entry name" value="DsbD_TM"/>
    <property type="match status" value="1"/>
</dbReference>
<evidence type="ECO:0000256" key="4">
    <source>
        <dbReference type="ARBA" id="ARBA00022989"/>
    </source>
</evidence>
<reference evidence="8 9" key="1">
    <citation type="journal article" date="2015" name="Int. J. Syst. Evol. Microbiol.">
        <title>Novibacillus thermophilus gen. nov., sp. nov., a Gram-staining-negative and moderately thermophilic member of the family Thermoactinomycetaceae.</title>
        <authorList>
            <person name="Yang G."/>
            <person name="Chen J."/>
            <person name="Zhou S."/>
        </authorList>
    </citation>
    <scope>NUCLEOTIDE SEQUENCE [LARGE SCALE GENOMIC DNA]</scope>
    <source>
        <strain evidence="8 9">SG-1</strain>
    </source>
</reference>
<evidence type="ECO:0000256" key="6">
    <source>
        <dbReference type="SAM" id="Phobius"/>
    </source>
</evidence>
<accession>A0A1U9K7B1</accession>
<dbReference type="Proteomes" id="UP000188603">
    <property type="component" value="Chromosome"/>
</dbReference>
<comment type="subcellular location">
    <subcellularLocation>
        <location evidence="1">Membrane</location>
        <topology evidence="1">Multi-pass membrane protein</topology>
    </subcellularLocation>
</comment>
<dbReference type="GO" id="GO:0017004">
    <property type="term" value="P:cytochrome complex assembly"/>
    <property type="evidence" value="ECO:0007669"/>
    <property type="project" value="InterPro"/>
</dbReference>
<dbReference type="OrthoDB" id="9803065at2"/>
<evidence type="ECO:0000256" key="1">
    <source>
        <dbReference type="ARBA" id="ARBA00004141"/>
    </source>
</evidence>
<dbReference type="InterPro" id="IPR051790">
    <property type="entry name" value="Cytochrome_c-biogenesis_DsbD"/>
</dbReference>
<dbReference type="KEGG" id="ntr:B0W44_09350"/>
<feature type="transmembrane region" description="Helical" evidence="6">
    <location>
        <begin position="167"/>
        <end position="190"/>
    </location>
</feature>
<keyword evidence="5 6" id="KW-0472">Membrane</keyword>
<comment type="similarity">
    <text evidence="2">Belongs to the DsbD family.</text>
</comment>
<feature type="transmembrane region" description="Helical" evidence="6">
    <location>
        <begin position="131"/>
        <end position="161"/>
    </location>
</feature>
<feature type="transmembrane region" description="Helical" evidence="6">
    <location>
        <begin position="6"/>
        <end position="28"/>
    </location>
</feature>
<evidence type="ECO:0000256" key="5">
    <source>
        <dbReference type="ARBA" id="ARBA00023136"/>
    </source>
</evidence>
<evidence type="ECO:0000259" key="7">
    <source>
        <dbReference type="Pfam" id="PF02683"/>
    </source>
</evidence>
<protein>
    <submittedName>
        <fullName evidence="8">Cytochrome C biogenesis protein CcdA</fullName>
    </submittedName>
</protein>
<evidence type="ECO:0000313" key="9">
    <source>
        <dbReference type="Proteomes" id="UP000188603"/>
    </source>
</evidence>
<gene>
    <name evidence="8" type="ORF">B0W44_09350</name>
</gene>
<dbReference type="PANTHER" id="PTHR31272:SF4">
    <property type="entry name" value="CYTOCHROME C-TYPE BIOGENESIS PROTEIN HI_1454-RELATED"/>
    <property type="match status" value="1"/>
</dbReference>
<evidence type="ECO:0000256" key="3">
    <source>
        <dbReference type="ARBA" id="ARBA00022692"/>
    </source>
</evidence>
<dbReference type="InterPro" id="IPR003834">
    <property type="entry name" value="Cyt_c_assmbl_TM_dom"/>
</dbReference>
<proteinExistence type="inferred from homology"/>
<dbReference type="GO" id="GO:0016020">
    <property type="term" value="C:membrane"/>
    <property type="evidence" value="ECO:0007669"/>
    <property type="project" value="UniProtKB-SubCell"/>
</dbReference>
<organism evidence="8 9">
    <name type="scientific">Novibacillus thermophilus</name>
    <dbReference type="NCBI Taxonomy" id="1471761"/>
    <lineage>
        <taxon>Bacteria</taxon>
        <taxon>Bacillati</taxon>
        <taxon>Bacillota</taxon>
        <taxon>Bacilli</taxon>
        <taxon>Bacillales</taxon>
        <taxon>Thermoactinomycetaceae</taxon>
        <taxon>Novibacillus</taxon>
    </lineage>
</organism>
<keyword evidence="3 6" id="KW-0812">Transmembrane</keyword>
<feature type="domain" description="Cytochrome C biogenesis protein transmembrane" evidence="7">
    <location>
        <begin position="7"/>
        <end position="192"/>
    </location>
</feature>
<feature type="transmembrane region" description="Helical" evidence="6">
    <location>
        <begin position="61"/>
        <end position="86"/>
    </location>
</feature>
<dbReference type="RefSeq" id="WP_077719808.1">
    <property type="nucleotide sequence ID" value="NZ_CP019699.1"/>
</dbReference>
<dbReference type="STRING" id="1471761.B0W44_09350"/>
<feature type="transmembrane region" description="Helical" evidence="6">
    <location>
        <begin position="202"/>
        <end position="220"/>
    </location>
</feature>
<dbReference type="PANTHER" id="PTHR31272">
    <property type="entry name" value="CYTOCHROME C-TYPE BIOGENESIS PROTEIN HI_1454-RELATED"/>
    <property type="match status" value="1"/>
</dbReference>
<sequence>MEVADVTLWLAFGAGVLSFISPCCLPLYPSYISYITGVSVSQLKGDEQTGKIRKLTMFHTLFFIVGFSIIFFALGLSASWIGQIFIGNQDLIRMLGGILIIAMGLFVMGVIKPSFLMKERKWSVNRKPAGYVGSALVGMGFAAGWTPCIGPILTAVLLLSASNPSQGLAYITAYTLGFALPFFIMAFFIGRTRWILKYSSKIMKIGGAVMVLTGILLYTGHMTKITTTLIDLYGGFTGF</sequence>
<evidence type="ECO:0000313" key="8">
    <source>
        <dbReference type="EMBL" id="AQS55947.1"/>
    </source>
</evidence>
<feature type="transmembrane region" description="Helical" evidence="6">
    <location>
        <begin position="92"/>
        <end position="111"/>
    </location>
</feature>